<evidence type="ECO:0000313" key="1">
    <source>
        <dbReference type="EMBL" id="KKK87033.1"/>
    </source>
</evidence>
<organism evidence="1">
    <name type="scientific">marine sediment metagenome</name>
    <dbReference type="NCBI Taxonomy" id="412755"/>
    <lineage>
        <taxon>unclassified sequences</taxon>
        <taxon>metagenomes</taxon>
        <taxon>ecological metagenomes</taxon>
    </lineage>
</organism>
<dbReference type="EMBL" id="LAZR01050585">
    <property type="protein sequence ID" value="KKK87033.1"/>
    <property type="molecule type" value="Genomic_DNA"/>
</dbReference>
<name>A0A0F8Z034_9ZZZZ</name>
<feature type="non-terminal residue" evidence="1">
    <location>
        <position position="120"/>
    </location>
</feature>
<dbReference type="SUPFAM" id="SSF53067">
    <property type="entry name" value="Actin-like ATPase domain"/>
    <property type="match status" value="1"/>
</dbReference>
<dbReference type="PANTHER" id="PTHR32329:SF2">
    <property type="entry name" value="BIFUNCTIONAL PROTEIN [INCLUDES 2-HYDROXYACYL-COA DEHYDRATASE (N-TER) AND ITS ACTIVATOR DOMAIN (C_TERM)"/>
    <property type="match status" value="1"/>
</dbReference>
<dbReference type="PANTHER" id="PTHR32329">
    <property type="entry name" value="BIFUNCTIONAL PROTEIN [INCLUDES 2-HYDROXYACYL-COA DEHYDRATASE (N-TER) AND ITS ACTIVATOR DOMAIN (C_TERM)-RELATED"/>
    <property type="match status" value="1"/>
</dbReference>
<accession>A0A0F8Z034</accession>
<comment type="caution">
    <text evidence="1">The sequence shown here is derived from an EMBL/GenBank/DDBJ whole genome shotgun (WGS) entry which is preliminary data.</text>
</comment>
<dbReference type="Gene3D" id="3.30.420.40">
    <property type="match status" value="1"/>
</dbReference>
<protein>
    <recommendedName>
        <fullName evidence="2">ATPase BadF/BadG/BcrA/BcrD type domain-containing protein</fullName>
    </recommendedName>
</protein>
<sequence length="120" mass="12606">MGGVAWEMGIMHRIGLDAGSVSVKAVVLDAKGRKIIGRYLPHRGRPLVTALTLLKDLASDLSSEKPAASISITGSAGRLIAESMGVEPVNEIVAQALAVNVLYPDIRTVIEMGGEDSKLI</sequence>
<gene>
    <name evidence="1" type="ORF">LCGC14_2757280</name>
</gene>
<evidence type="ECO:0008006" key="2">
    <source>
        <dbReference type="Google" id="ProtNLM"/>
    </source>
</evidence>
<dbReference type="InterPro" id="IPR051805">
    <property type="entry name" value="Dehydratase_Activator_Redct"/>
</dbReference>
<dbReference type="AlphaFoldDB" id="A0A0F8Z034"/>
<dbReference type="InterPro" id="IPR043129">
    <property type="entry name" value="ATPase_NBD"/>
</dbReference>
<reference evidence="1" key="1">
    <citation type="journal article" date="2015" name="Nature">
        <title>Complex archaea that bridge the gap between prokaryotes and eukaryotes.</title>
        <authorList>
            <person name="Spang A."/>
            <person name="Saw J.H."/>
            <person name="Jorgensen S.L."/>
            <person name="Zaremba-Niedzwiedzka K."/>
            <person name="Martijn J."/>
            <person name="Lind A.E."/>
            <person name="van Eijk R."/>
            <person name="Schleper C."/>
            <person name="Guy L."/>
            <person name="Ettema T.J."/>
        </authorList>
    </citation>
    <scope>NUCLEOTIDE SEQUENCE</scope>
</reference>
<proteinExistence type="predicted"/>